<evidence type="ECO:0000313" key="5">
    <source>
        <dbReference type="EMBL" id="KLJ07252.1"/>
    </source>
</evidence>
<organism evidence="5 6">
    <name type="scientific">Blastomyces silverae</name>
    <dbReference type="NCBI Taxonomy" id="2060906"/>
    <lineage>
        <taxon>Eukaryota</taxon>
        <taxon>Fungi</taxon>
        <taxon>Dikarya</taxon>
        <taxon>Ascomycota</taxon>
        <taxon>Pezizomycotina</taxon>
        <taxon>Eurotiomycetes</taxon>
        <taxon>Eurotiomycetidae</taxon>
        <taxon>Onygenales</taxon>
        <taxon>Ajellomycetaceae</taxon>
        <taxon>Blastomyces</taxon>
    </lineage>
</organism>
<gene>
    <name evidence="5" type="ORF">EMPG_17262</name>
</gene>
<keyword evidence="1" id="KW-0479">Metal-binding</keyword>
<keyword evidence="6" id="KW-1185">Reference proteome</keyword>
<dbReference type="SUPFAM" id="SSF53706">
    <property type="entry name" value="Formate dehydrogenase/DMSO reductase, domains 1-3"/>
    <property type="match status" value="1"/>
</dbReference>
<dbReference type="OrthoDB" id="4187999at2759"/>
<evidence type="ECO:0000256" key="1">
    <source>
        <dbReference type="ARBA" id="ARBA00022723"/>
    </source>
</evidence>
<sequence>MRLGGKSDEGIWASRWVSINHPDRLKYPLIRRDGKLRRASWDEAMSLIVEKAKEVQARLTKPWHWVLYLWTAVPGGILRPCNGWQGWFEYIAHAVKTKLSISQTGMEIPVYVHTATAAACMRESFGCDGQPASYSDIDYTDCLLMVGHNVAHTQTVLWARILDRLDGPNPPALIVVDPRKSETATRATVHLAAESGTNLAPLNGLQHLLFENDWIDGEFVSKHVVGIDGLRKVGVYQSNQTTASTCQINNINLLLGKIGRPGSGILQMNGQPTAQNNRETGCDGEFPGFRNFQHPKHMQEIADIWNIDTIKMPHWNQPTHIQNMLSCIENGSIEMLWISGTNPLKLQLFQMWFSPQLNGKRRLDASPMQPASMAIWDEQFVEVVLFAQSGIQRQKAWAAQHIKVKSPQTLLAPMVKQGGLHMPESSMAGQIHERKK</sequence>
<dbReference type="GO" id="GO:0016491">
    <property type="term" value="F:oxidoreductase activity"/>
    <property type="evidence" value="ECO:0007669"/>
    <property type="project" value="InterPro"/>
</dbReference>
<dbReference type="InterPro" id="IPR006656">
    <property type="entry name" value="Mopterin_OxRdtase"/>
</dbReference>
<dbReference type="PANTHER" id="PTHR43105">
    <property type="entry name" value="RESPIRATORY NITRATE REDUCTASE"/>
    <property type="match status" value="1"/>
</dbReference>
<dbReference type="GO" id="GO:0046872">
    <property type="term" value="F:metal ion binding"/>
    <property type="evidence" value="ECO:0007669"/>
    <property type="project" value="UniProtKB-KW"/>
</dbReference>
<protein>
    <submittedName>
        <fullName evidence="5">Nitrate reductase-like protein</fullName>
    </submittedName>
</protein>
<feature type="domain" description="Molybdopterin oxidoreductase" evidence="4">
    <location>
        <begin position="24"/>
        <end position="344"/>
    </location>
</feature>
<accession>A0A0H1B8B4</accession>
<dbReference type="Gene3D" id="3.30.200.210">
    <property type="match status" value="1"/>
</dbReference>
<evidence type="ECO:0000313" key="6">
    <source>
        <dbReference type="Proteomes" id="UP000053573"/>
    </source>
</evidence>
<dbReference type="GO" id="GO:0051536">
    <property type="term" value="F:iron-sulfur cluster binding"/>
    <property type="evidence" value="ECO:0007669"/>
    <property type="project" value="UniProtKB-KW"/>
</dbReference>
<evidence type="ECO:0000259" key="4">
    <source>
        <dbReference type="Pfam" id="PF00384"/>
    </source>
</evidence>
<keyword evidence="2" id="KW-0408">Iron</keyword>
<dbReference type="Pfam" id="PF00384">
    <property type="entry name" value="Molybdopterin"/>
    <property type="match status" value="1"/>
</dbReference>
<dbReference type="AlphaFoldDB" id="A0A0H1B8B4"/>
<name>A0A0H1B8B4_9EURO</name>
<dbReference type="InterPro" id="IPR050123">
    <property type="entry name" value="Prok_molybdopt-oxidoreductase"/>
</dbReference>
<reference evidence="6" key="1">
    <citation type="journal article" date="2015" name="PLoS Genet.">
        <title>The dynamic genome and transcriptome of the human fungal pathogen Blastomyces and close relative Emmonsia.</title>
        <authorList>
            <person name="Munoz J.F."/>
            <person name="Gauthier G.M."/>
            <person name="Desjardins C.A."/>
            <person name="Gallo J.E."/>
            <person name="Holder J."/>
            <person name="Sullivan T.D."/>
            <person name="Marty A.J."/>
            <person name="Carmen J.C."/>
            <person name="Chen Z."/>
            <person name="Ding L."/>
            <person name="Gujja S."/>
            <person name="Magrini V."/>
            <person name="Misas E."/>
            <person name="Mitreva M."/>
            <person name="Priest M."/>
            <person name="Saif S."/>
            <person name="Whiston E.A."/>
            <person name="Young S."/>
            <person name="Zeng Q."/>
            <person name="Goldman W.E."/>
            <person name="Mardis E.R."/>
            <person name="Taylor J.W."/>
            <person name="McEwen J.G."/>
            <person name="Clay O.K."/>
            <person name="Klein B.S."/>
            <person name="Cuomo C.A."/>
        </authorList>
    </citation>
    <scope>NUCLEOTIDE SEQUENCE [LARGE SCALE GENOMIC DNA]</scope>
    <source>
        <strain evidence="6">UAMH 139</strain>
    </source>
</reference>
<dbReference type="Gene3D" id="3.40.50.740">
    <property type="match status" value="1"/>
</dbReference>
<comment type="caution">
    <text evidence="5">The sequence shown here is derived from an EMBL/GenBank/DDBJ whole genome shotgun (WGS) entry which is preliminary data.</text>
</comment>
<dbReference type="EMBL" id="LDEV01002865">
    <property type="protein sequence ID" value="KLJ07252.1"/>
    <property type="molecule type" value="Genomic_DNA"/>
</dbReference>
<dbReference type="Gene3D" id="3.40.228.10">
    <property type="entry name" value="Dimethylsulfoxide Reductase, domain 2"/>
    <property type="match status" value="2"/>
</dbReference>
<evidence type="ECO:0000256" key="3">
    <source>
        <dbReference type="ARBA" id="ARBA00023014"/>
    </source>
</evidence>
<dbReference type="Proteomes" id="UP000053573">
    <property type="component" value="Unassembled WGS sequence"/>
</dbReference>
<dbReference type="PANTHER" id="PTHR43105:SF10">
    <property type="entry name" value="NADH-QUINONE OXIDOREDUCTASE SUBUNIT G"/>
    <property type="match status" value="1"/>
</dbReference>
<keyword evidence="3" id="KW-0411">Iron-sulfur</keyword>
<dbReference type="STRING" id="2060906.A0A0H1B8B4"/>
<evidence type="ECO:0000256" key="2">
    <source>
        <dbReference type="ARBA" id="ARBA00023004"/>
    </source>
</evidence>
<proteinExistence type="predicted"/>